<gene>
    <name evidence="1" type="ORF">PABY_13960</name>
</gene>
<keyword evidence="2" id="KW-1185">Reference proteome</keyword>
<reference evidence="1 2" key="1">
    <citation type="submission" date="2023-09" db="EMBL/GenBank/DDBJ databases">
        <title>Pyrofollis japonicus gen. nov. sp. nov., a novel member of the family Pyrodictiaceae isolated from the Iheya North hydrothermal field.</title>
        <authorList>
            <person name="Miyazaki U."/>
            <person name="Sanari M."/>
            <person name="Tame A."/>
            <person name="Kitajima M."/>
            <person name="Okamoto A."/>
            <person name="Sawayama S."/>
            <person name="Miyazaki J."/>
            <person name="Takai K."/>
            <person name="Nakagawa S."/>
        </authorList>
    </citation>
    <scope>NUCLEOTIDE SEQUENCE [LARGE SCALE GENOMIC DNA]</scope>
    <source>
        <strain evidence="1 2">AV2</strain>
    </source>
</reference>
<dbReference type="EMBL" id="AP028907">
    <property type="protein sequence ID" value="BES81829.1"/>
    <property type="molecule type" value="Genomic_DNA"/>
</dbReference>
<protein>
    <recommendedName>
        <fullName evidence="3">AbrB/MazE/SpoVT family DNA-binding domain-containing protein</fullName>
    </recommendedName>
</protein>
<proteinExistence type="predicted"/>
<accession>A0ABN6ZNK8</accession>
<dbReference type="Proteomes" id="UP001341135">
    <property type="component" value="Chromosome"/>
</dbReference>
<organism evidence="1 2">
    <name type="scientific">Pyrodictium abyssi</name>
    <dbReference type="NCBI Taxonomy" id="54256"/>
    <lineage>
        <taxon>Archaea</taxon>
        <taxon>Thermoproteota</taxon>
        <taxon>Thermoprotei</taxon>
        <taxon>Desulfurococcales</taxon>
        <taxon>Pyrodictiaceae</taxon>
        <taxon>Pyrodictium</taxon>
    </lineage>
</organism>
<evidence type="ECO:0000313" key="1">
    <source>
        <dbReference type="EMBL" id="BES81829.1"/>
    </source>
</evidence>
<evidence type="ECO:0000313" key="2">
    <source>
        <dbReference type="Proteomes" id="UP001341135"/>
    </source>
</evidence>
<sequence>MAGVELAVARDRRTLVFEESTARSIGLEPGKSYVVVEHGDRVVLVAAKKLSAGLLDALRKARIRVEEDVVGEFLEERR</sequence>
<evidence type="ECO:0008006" key="3">
    <source>
        <dbReference type="Google" id="ProtNLM"/>
    </source>
</evidence>
<name>A0ABN6ZNK8_9CREN</name>